<evidence type="ECO:0000313" key="4">
    <source>
        <dbReference type="Proteomes" id="UP000284842"/>
    </source>
</evidence>
<feature type="coiled-coil region" evidence="1">
    <location>
        <begin position="225"/>
        <end position="284"/>
    </location>
</feature>
<organism evidence="3 4">
    <name type="scientific">Panaeolus cyanescens</name>
    <dbReference type="NCBI Taxonomy" id="181874"/>
    <lineage>
        <taxon>Eukaryota</taxon>
        <taxon>Fungi</taxon>
        <taxon>Dikarya</taxon>
        <taxon>Basidiomycota</taxon>
        <taxon>Agaricomycotina</taxon>
        <taxon>Agaricomycetes</taxon>
        <taxon>Agaricomycetidae</taxon>
        <taxon>Agaricales</taxon>
        <taxon>Agaricineae</taxon>
        <taxon>Galeropsidaceae</taxon>
        <taxon>Panaeolus</taxon>
    </lineage>
</organism>
<feature type="region of interest" description="Disordered" evidence="2">
    <location>
        <begin position="367"/>
        <end position="400"/>
    </location>
</feature>
<feature type="region of interest" description="Disordered" evidence="2">
    <location>
        <begin position="434"/>
        <end position="473"/>
    </location>
</feature>
<feature type="compositionally biased region" description="Low complexity" evidence="2">
    <location>
        <begin position="969"/>
        <end position="999"/>
    </location>
</feature>
<reference evidence="3 4" key="1">
    <citation type="journal article" date="2018" name="Evol. Lett.">
        <title>Horizontal gene cluster transfer increased hallucinogenic mushroom diversity.</title>
        <authorList>
            <person name="Reynolds H.T."/>
            <person name="Vijayakumar V."/>
            <person name="Gluck-Thaler E."/>
            <person name="Korotkin H.B."/>
            <person name="Matheny P.B."/>
            <person name="Slot J.C."/>
        </authorList>
    </citation>
    <scope>NUCLEOTIDE SEQUENCE [LARGE SCALE GENOMIC DNA]</scope>
    <source>
        <strain evidence="3 4">2629</strain>
    </source>
</reference>
<feature type="compositionally biased region" description="Low complexity" evidence="2">
    <location>
        <begin position="866"/>
        <end position="882"/>
    </location>
</feature>
<dbReference type="InParanoid" id="A0A409YGQ0"/>
<feature type="compositionally biased region" description="Low complexity" evidence="2">
    <location>
        <begin position="486"/>
        <end position="542"/>
    </location>
</feature>
<feature type="compositionally biased region" description="Low complexity" evidence="2">
    <location>
        <begin position="1018"/>
        <end position="1027"/>
    </location>
</feature>
<dbReference type="EMBL" id="NHTK01001186">
    <property type="protein sequence ID" value="PPR02145.1"/>
    <property type="molecule type" value="Genomic_DNA"/>
</dbReference>
<feature type="compositionally biased region" description="Low complexity" evidence="2">
    <location>
        <begin position="66"/>
        <end position="93"/>
    </location>
</feature>
<evidence type="ECO:0000256" key="2">
    <source>
        <dbReference type="SAM" id="MobiDB-lite"/>
    </source>
</evidence>
<keyword evidence="4" id="KW-1185">Reference proteome</keyword>
<feature type="compositionally biased region" description="Low complexity" evidence="2">
    <location>
        <begin position="1034"/>
        <end position="1057"/>
    </location>
</feature>
<feature type="compositionally biased region" description="Basic and acidic residues" evidence="2">
    <location>
        <begin position="950"/>
        <end position="968"/>
    </location>
</feature>
<dbReference type="STRING" id="181874.A0A409YGQ0"/>
<proteinExistence type="predicted"/>
<feature type="region of interest" description="Disordered" evidence="2">
    <location>
        <begin position="766"/>
        <end position="1114"/>
    </location>
</feature>
<feature type="compositionally biased region" description="Polar residues" evidence="2">
    <location>
        <begin position="434"/>
        <end position="470"/>
    </location>
</feature>
<name>A0A409YGQ0_9AGAR</name>
<feature type="compositionally biased region" description="Basic residues" evidence="2">
    <location>
        <begin position="148"/>
        <end position="160"/>
    </location>
</feature>
<feature type="compositionally biased region" description="Basic and acidic residues" evidence="2">
    <location>
        <begin position="807"/>
        <end position="823"/>
    </location>
</feature>
<evidence type="ECO:0000256" key="1">
    <source>
        <dbReference type="SAM" id="Coils"/>
    </source>
</evidence>
<feature type="region of interest" description="Disordered" evidence="2">
    <location>
        <begin position="127"/>
        <end position="202"/>
    </location>
</feature>
<feature type="compositionally biased region" description="Low complexity" evidence="2">
    <location>
        <begin position="570"/>
        <end position="595"/>
    </location>
</feature>
<gene>
    <name evidence="3" type="ORF">CVT24_011395</name>
</gene>
<feature type="region of interest" description="Disordered" evidence="2">
    <location>
        <begin position="486"/>
        <end position="595"/>
    </location>
</feature>
<dbReference type="Proteomes" id="UP000284842">
    <property type="component" value="Unassembled WGS sequence"/>
</dbReference>
<sequence length="1114" mass="119857">MQSHNQLKALPRLASTSAGLHILSNKFKVCLHTVNPFICPLCRKRYEPTKIKKLHVDRPDPTATDQTSSPSSPGQVQSSLSASSATTRGASSLSDDEHRELGLLKRLIESWSLGSGQNDIAVDVDVVSDSEEDPEDEDEGDEAAISERRRRRRERERRRQVQVVLNETAVYLNESQSSGPRSRSNSQSHSRNNSSSSSSISPLLRRTHHLIQQHLQETVQMSKTHQAVLLQVHQMQERINDLNNAVMFEQQKGQQAQEVFGAQIDELKKQNHQLKKSNRELFKHNITYTPHANPLPAPPAPVVANLPGLRDAVGYTHGYGESGYGDTNGYRGDERGNGYEYSYADTSVHRAPQSEYADERVYQNQHDHTYHRRSHAQSGYKGTEEEFEGYNGASTSSYPAASTSTAGYPNYNGAYTPASSTSTRPFAHISEYTGSVSSPAPMSPVNSRVQSTSDPSMVLGTSPTTLSSSYVPPRIVSPPAQALPYGSASLSAGGRASRSPHTPSAHSHTPSAHSHTPSAHSHTPSLHSHTPSLHSHTPSLHHQASSVALTTRSSHHIAETPSHTPVHPMSAPTSGSRSTSLSPTTPASAPAYDPATVSRQGHAYPATSSSATQSISNINVNSSHNYNLHNNHGQVGPNDVTAAYAQSSDQYGFLMNSVSSYATGYHQRLNGAFQWPPSPAHSTTESWGTIYSGQRESSLAGLGDLRMFHNSEWDSTSLRSRLSGLGLRNLEGGWENMSGILSAGGLGVNGGNAGQRRDSVHTTMSFGESVANGGSGSGSGGDATRPLSPSRPVVSMVGVLPGAAEADSEHLGTGETRRRDSRDSVLGLPHLVRSPDADYDVHARGLDTPPLNPPPGQRVRNILPLPVTSPFGSVVGSPVSSAGMGGRDLGRRDSVASVGGNGSTHESARRHSGNSGDGAQRDSLERVTEDGAYYSRQSSDYRHSTTGSADYRRRDRDGERERDREYRTYSHSRSYSYSSSSNGNNNATAATQSQNQESSRPAPTRAHTQSSSYYGNPTHSRSSSHQSSSRRDTQSYSHTSTSSSSHHNSTSTTTSRSTQRHRSPSPPGSAAPPLQSFGNALGLDLSTVQPGTSPLAPRPVSGNMRRLGMDGSWE</sequence>
<accession>A0A409YGQ0</accession>
<protein>
    <submittedName>
        <fullName evidence="3">Uncharacterized protein</fullName>
    </submittedName>
</protein>
<dbReference type="OrthoDB" id="6105938at2759"/>
<feature type="compositionally biased region" description="Polar residues" evidence="2">
    <location>
        <begin position="543"/>
        <end position="552"/>
    </location>
</feature>
<feature type="compositionally biased region" description="Acidic residues" evidence="2">
    <location>
        <begin position="127"/>
        <end position="144"/>
    </location>
</feature>
<feature type="compositionally biased region" description="Low complexity" evidence="2">
    <location>
        <begin position="175"/>
        <end position="201"/>
    </location>
</feature>
<keyword evidence="1" id="KW-0175">Coiled coil</keyword>
<comment type="caution">
    <text evidence="3">The sequence shown here is derived from an EMBL/GenBank/DDBJ whole genome shotgun (WGS) entry which is preliminary data.</text>
</comment>
<feature type="region of interest" description="Disordered" evidence="2">
    <location>
        <begin position="53"/>
        <end position="96"/>
    </location>
</feature>
<evidence type="ECO:0000313" key="3">
    <source>
        <dbReference type="EMBL" id="PPR02145.1"/>
    </source>
</evidence>
<feature type="compositionally biased region" description="Basic and acidic residues" evidence="2">
    <location>
        <begin position="919"/>
        <end position="929"/>
    </location>
</feature>
<feature type="compositionally biased region" description="Polar residues" evidence="2">
    <location>
        <begin position="1006"/>
        <end position="1017"/>
    </location>
</feature>
<dbReference type="AlphaFoldDB" id="A0A409YGQ0"/>
<feature type="compositionally biased region" description="Basic and acidic residues" evidence="2">
    <location>
        <begin position="833"/>
        <end position="845"/>
    </location>
</feature>